<evidence type="ECO:0000313" key="2">
    <source>
        <dbReference type="EMBL" id="KAJ3660082.1"/>
    </source>
</evidence>
<dbReference type="AlphaFoldDB" id="A0AA38MLB3"/>
<evidence type="ECO:0000313" key="4">
    <source>
        <dbReference type="Proteomes" id="UP001168821"/>
    </source>
</evidence>
<keyword evidence="4" id="KW-1185">Reference proteome</keyword>
<evidence type="ECO:0000256" key="1">
    <source>
        <dbReference type="SAM" id="MobiDB-lite"/>
    </source>
</evidence>
<comment type="caution">
    <text evidence="2">The sequence shown here is derived from an EMBL/GenBank/DDBJ whole genome shotgun (WGS) entry which is preliminary data.</text>
</comment>
<dbReference type="EMBL" id="JALNTZ010000002">
    <property type="protein sequence ID" value="KAJ3660572.1"/>
    <property type="molecule type" value="Genomic_DNA"/>
</dbReference>
<dbReference type="Proteomes" id="UP001168821">
    <property type="component" value="Unassembled WGS sequence"/>
</dbReference>
<proteinExistence type="predicted"/>
<name>A0AA38MLB3_9CUCU</name>
<dbReference type="SUPFAM" id="SSF53098">
    <property type="entry name" value="Ribonuclease H-like"/>
    <property type="match status" value="1"/>
</dbReference>
<evidence type="ECO:0000313" key="3">
    <source>
        <dbReference type="EMBL" id="KAJ3660572.1"/>
    </source>
</evidence>
<dbReference type="PANTHER" id="PTHR46880">
    <property type="entry name" value="RAS-ASSOCIATING DOMAIN-CONTAINING PROTEIN"/>
    <property type="match status" value="1"/>
</dbReference>
<sequence>MDIRKFLIKGQKRKFDNLRDDEEKTIYDGNGEENNINSGTDRTDDKRLNNTNVSDGLISNSISNNNSLSLASTSSSDVAHMNIRREKATECFKHTRYNGRHYVTCEVCLKFPDIVKRFCKNSKQPSITLSGGTIFRNTVLMDHTNSPYHTAATKAYRLNVLDDKQSISNAPMNIHLKKLNNDLATTIGKLMISVYNDAKHLSLSAWSWPSRTVASELANQFVYQTEVPPENKVEIRYVTPPYHSELLSCIVQASLPTFKEEVTNSLALSLRIDGSIDRTQIDKIYVLGKIVTKSGELKTFYLGVAEQSERSASGLLQAVKTAINETCGNYKWIFLKTSSIVTDGASINTGHENGLWKLIAEEIKAMEGKIPLIKIWCAAHRAQLAWKSVTCGRKCVNEASSIISSTESISTYFRTSSVRTSQLKLIAEEHGTEYFHFPKSFEIRWGQHTHHLLSIILKSWHSLVLYFQSTDDKEAKTNGFLSFLRKLQSLKLICAITDILSVFVRLQLKLQLDSLTLIDMAENVNDCIRSLDSLIRDKLAGGWEELLDNSLVYDEDNNITLKNIHITDVPERRRSKHHLYVTDHRNFEAIRGEIILSLKEFLKERFHIDQTLLSAITPFVRLDENAPLNEIHNLIAHDLDFEELSLEYNDICTKEILKNKSLHELVKYLSMLPVGKKEMFSTILTSFARILAATPHSADVERLISANNLIKTSLRSSVNISTETNNLFVHYNGPDLINWNPRPSIQKWLEIKARRQSMRSSENPVSRRQEYCKGVFPEAATHIETKEVKYNTNKF</sequence>
<accession>A0AA38MLB3</accession>
<dbReference type="InterPro" id="IPR012337">
    <property type="entry name" value="RNaseH-like_sf"/>
</dbReference>
<organism evidence="2 4">
    <name type="scientific">Zophobas morio</name>
    <dbReference type="NCBI Taxonomy" id="2755281"/>
    <lineage>
        <taxon>Eukaryota</taxon>
        <taxon>Metazoa</taxon>
        <taxon>Ecdysozoa</taxon>
        <taxon>Arthropoda</taxon>
        <taxon>Hexapoda</taxon>
        <taxon>Insecta</taxon>
        <taxon>Pterygota</taxon>
        <taxon>Neoptera</taxon>
        <taxon>Endopterygota</taxon>
        <taxon>Coleoptera</taxon>
        <taxon>Polyphaga</taxon>
        <taxon>Cucujiformia</taxon>
        <taxon>Tenebrionidae</taxon>
        <taxon>Zophobas</taxon>
    </lineage>
</organism>
<feature type="region of interest" description="Disordered" evidence="1">
    <location>
        <begin position="26"/>
        <end position="49"/>
    </location>
</feature>
<dbReference type="EMBL" id="JALNTZ010000002">
    <property type="protein sequence ID" value="KAJ3660082.1"/>
    <property type="molecule type" value="Genomic_DNA"/>
</dbReference>
<protein>
    <submittedName>
        <fullName evidence="2">Uncharacterized protein</fullName>
    </submittedName>
</protein>
<reference evidence="2" key="1">
    <citation type="journal article" date="2023" name="G3 (Bethesda)">
        <title>Whole genome assemblies of Zophobas morio and Tenebrio molitor.</title>
        <authorList>
            <person name="Kaur S."/>
            <person name="Stinson S.A."/>
            <person name="diCenzo G.C."/>
        </authorList>
    </citation>
    <scope>NUCLEOTIDE SEQUENCE</scope>
    <source>
        <strain evidence="2">QUZm001</strain>
    </source>
</reference>
<dbReference type="PANTHER" id="PTHR46880:SF5">
    <property type="entry name" value="DUF4371 DOMAIN-CONTAINING PROTEIN"/>
    <property type="match status" value="1"/>
</dbReference>
<gene>
    <name evidence="2" type="ORF">Zmor_004552</name>
    <name evidence="3" type="ORF">Zmor_005014</name>
</gene>